<dbReference type="Proteomes" id="UP000215335">
    <property type="component" value="Unassembled WGS sequence"/>
</dbReference>
<evidence type="ECO:0000313" key="3">
    <source>
        <dbReference type="Proteomes" id="UP000215335"/>
    </source>
</evidence>
<reference evidence="2 3" key="1">
    <citation type="journal article" date="2017" name="Curr. Biol.">
        <title>The Evolution of Venom by Co-option of Single-Copy Genes.</title>
        <authorList>
            <person name="Martinson E.O."/>
            <person name="Mrinalini"/>
            <person name="Kelkar Y.D."/>
            <person name="Chang C.H."/>
            <person name="Werren J.H."/>
        </authorList>
    </citation>
    <scope>NUCLEOTIDE SEQUENCE [LARGE SCALE GENOMIC DNA]</scope>
    <source>
        <strain evidence="2 3">Alberta</strain>
        <tissue evidence="2">Whole body</tissue>
    </source>
</reference>
<comment type="caution">
    <text evidence="2">The sequence shown here is derived from an EMBL/GenBank/DDBJ whole genome shotgun (WGS) entry which is preliminary data.</text>
</comment>
<feature type="compositionally biased region" description="Polar residues" evidence="1">
    <location>
        <begin position="1"/>
        <end position="22"/>
    </location>
</feature>
<gene>
    <name evidence="2" type="ORF">TSAR_017067</name>
</gene>
<sequence length="143" mass="15606">MGGVPQLNSNSTEPSEGETQPKTIHRPLLIHQALVLRRFPREDVANRSVILPFKVLRDIIATCGNKERSSSSTNSSTTTSNDSGFAVDNSSHANVLVKEAGKNTWDAAKYVPTNGAAKSRRRAASSAESSEYETNCKRNKMEE</sequence>
<dbReference type="EMBL" id="NNAY01004226">
    <property type="protein sequence ID" value="OXU18170.1"/>
    <property type="molecule type" value="Genomic_DNA"/>
</dbReference>
<evidence type="ECO:0000256" key="1">
    <source>
        <dbReference type="SAM" id="MobiDB-lite"/>
    </source>
</evidence>
<protein>
    <submittedName>
        <fullName evidence="2">Uncharacterized protein</fullName>
    </submittedName>
</protein>
<organism evidence="2 3">
    <name type="scientific">Trichomalopsis sarcophagae</name>
    <dbReference type="NCBI Taxonomy" id="543379"/>
    <lineage>
        <taxon>Eukaryota</taxon>
        <taxon>Metazoa</taxon>
        <taxon>Ecdysozoa</taxon>
        <taxon>Arthropoda</taxon>
        <taxon>Hexapoda</taxon>
        <taxon>Insecta</taxon>
        <taxon>Pterygota</taxon>
        <taxon>Neoptera</taxon>
        <taxon>Endopterygota</taxon>
        <taxon>Hymenoptera</taxon>
        <taxon>Apocrita</taxon>
        <taxon>Proctotrupomorpha</taxon>
        <taxon>Chalcidoidea</taxon>
        <taxon>Pteromalidae</taxon>
        <taxon>Pteromalinae</taxon>
        <taxon>Trichomalopsis</taxon>
    </lineage>
</organism>
<feature type="compositionally biased region" description="Basic and acidic residues" evidence="1">
    <location>
        <begin position="134"/>
        <end position="143"/>
    </location>
</feature>
<keyword evidence="3" id="KW-1185">Reference proteome</keyword>
<feature type="compositionally biased region" description="Low complexity" evidence="1">
    <location>
        <begin position="124"/>
        <end position="133"/>
    </location>
</feature>
<feature type="compositionally biased region" description="Low complexity" evidence="1">
    <location>
        <begin position="70"/>
        <end position="81"/>
    </location>
</feature>
<accession>A0A232EIH3</accession>
<dbReference type="AlphaFoldDB" id="A0A232EIH3"/>
<feature type="region of interest" description="Disordered" evidence="1">
    <location>
        <begin position="64"/>
        <end position="88"/>
    </location>
</feature>
<feature type="region of interest" description="Disordered" evidence="1">
    <location>
        <begin position="113"/>
        <end position="143"/>
    </location>
</feature>
<evidence type="ECO:0000313" key="2">
    <source>
        <dbReference type="EMBL" id="OXU18170.1"/>
    </source>
</evidence>
<proteinExistence type="predicted"/>
<feature type="region of interest" description="Disordered" evidence="1">
    <location>
        <begin position="1"/>
        <end position="25"/>
    </location>
</feature>
<name>A0A232EIH3_9HYME</name>